<feature type="compositionally biased region" description="Basic and acidic residues" evidence="2">
    <location>
        <begin position="450"/>
        <end position="459"/>
    </location>
</feature>
<evidence type="ECO:0000313" key="4">
    <source>
        <dbReference type="Proteomes" id="UP000822688"/>
    </source>
</evidence>
<dbReference type="PROSITE" id="PS50896">
    <property type="entry name" value="LISH"/>
    <property type="match status" value="1"/>
</dbReference>
<keyword evidence="4" id="KW-1185">Reference proteome</keyword>
<dbReference type="Proteomes" id="UP000822688">
    <property type="component" value="Chromosome 11"/>
</dbReference>
<dbReference type="InterPro" id="IPR055289">
    <property type="entry name" value="OFD1"/>
</dbReference>
<dbReference type="PANTHER" id="PTHR39063">
    <property type="entry name" value="ORAL-FACIAL-DIGITAL SYNDROME 1 PROTEIN HOMOLOG"/>
    <property type="match status" value="1"/>
</dbReference>
<dbReference type="InterPro" id="IPR006594">
    <property type="entry name" value="LisH"/>
</dbReference>
<evidence type="ECO:0000256" key="1">
    <source>
        <dbReference type="SAM" id="Coils"/>
    </source>
</evidence>
<dbReference type="EMBL" id="CM026432">
    <property type="protein sequence ID" value="KAG0557360.1"/>
    <property type="molecule type" value="Genomic_DNA"/>
</dbReference>
<dbReference type="GO" id="GO:0036064">
    <property type="term" value="C:ciliary basal body"/>
    <property type="evidence" value="ECO:0007669"/>
    <property type="project" value="TreeGrafter"/>
</dbReference>
<accession>A0A8T0GE98</accession>
<dbReference type="Gene3D" id="1.20.960.40">
    <property type="match status" value="1"/>
</dbReference>
<sequence length="490" mass="57498">MSEMETEKSAQESSKEELRRQLYASLRSTGVLDSMKGQLRARLLEHLRHHKEDLIQPKKKQRKPSLIERLLSSLFLDYLESNGFTFTVSVFMPESQMASWPPFSYQEMLELLHLGPTSDLHVRLKLGGEGRECLAHQLVTVLQQMADRNSIQEVSTQTSPAEACKRAMRTSCTSPRQLERSLKEVEDAYIRKKEAHDAQRALPHHSLEDKLTVLHQEFDARVNAEVALQVCRIRDYEINAARMDEAARYRRQLARDREELEDMHKSRMDRVKAREESLLERMLSKEKAIESSAYEQRQKILLEITSLREREIKLRQLKESQERREEKLDERELQLRAKEEEVGLERKALYVQADEIAASRRKELEEQYKELCDRLHHDQTLLAAEREQLKDEKVAMAIALAASRSDKELIQALHRRLSVEERLKLEMSIRELEEKLKQQTSPAPALANTREQRLEEQLRESQAGLEEERLQRQAIEKEKKTLERKLQQKV</sequence>
<organism evidence="3 4">
    <name type="scientific">Ceratodon purpureus</name>
    <name type="common">Fire moss</name>
    <name type="synonym">Dicranum purpureum</name>
    <dbReference type="NCBI Taxonomy" id="3225"/>
    <lineage>
        <taxon>Eukaryota</taxon>
        <taxon>Viridiplantae</taxon>
        <taxon>Streptophyta</taxon>
        <taxon>Embryophyta</taxon>
        <taxon>Bryophyta</taxon>
        <taxon>Bryophytina</taxon>
        <taxon>Bryopsida</taxon>
        <taxon>Dicranidae</taxon>
        <taxon>Pseudoditrichales</taxon>
        <taxon>Ditrichaceae</taxon>
        <taxon>Ceratodon</taxon>
    </lineage>
</organism>
<comment type="caution">
    <text evidence="3">The sequence shown here is derived from an EMBL/GenBank/DDBJ whole genome shotgun (WGS) entry which is preliminary data.</text>
</comment>
<dbReference type="PANTHER" id="PTHR39063:SF1">
    <property type="entry name" value="OFD1 CENTRIOLE AND CENTRIOLAR SATELLITE PROTEIN"/>
    <property type="match status" value="1"/>
</dbReference>
<keyword evidence="1" id="KW-0175">Coiled coil</keyword>
<name>A0A8T0GE98_CERPU</name>
<proteinExistence type="predicted"/>
<feature type="region of interest" description="Disordered" evidence="2">
    <location>
        <begin position="435"/>
        <end position="471"/>
    </location>
</feature>
<dbReference type="GO" id="GO:0060287">
    <property type="term" value="P:epithelial cilium movement involved in determination of left/right asymmetry"/>
    <property type="evidence" value="ECO:0007669"/>
    <property type="project" value="TreeGrafter"/>
</dbReference>
<reference evidence="3 4" key="1">
    <citation type="submission" date="2020-06" db="EMBL/GenBank/DDBJ databases">
        <title>WGS assembly of Ceratodon purpureus strain R40.</title>
        <authorList>
            <person name="Carey S.B."/>
            <person name="Jenkins J."/>
            <person name="Shu S."/>
            <person name="Lovell J.T."/>
            <person name="Sreedasyam A."/>
            <person name="Maumus F."/>
            <person name="Tiley G.P."/>
            <person name="Fernandez-Pozo N."/>
            <person name="Barry K."/>
            <person name="Chen C."/>
            <person name="Wang M."/>
            <person name="Lipzen A."/>
            <person name="Daum C."/>
            <person name="Saski C.A."/>
            <person name="Payton A.C."/>
            <person name="Mcbreen J.C."/>
            <person name="Conrad R.E."/>
            <person name="Kollar L.M."/>
            <person name="Olsson S."/>
            <person name="Huttunen S."/>
            <person name="Landis J.B."/>
            <person name="Wickett N.J."/>
            <person name="Johnson M.G."/>
            <person name="Rensing S.A."/>
            <person name="Grimwood J."/>
            <person name="Schmutz J."/>
            <person name="Mcdaniel S.F."/>
        </authorList>
    </citation>
    <scope>NUCLEOTIDE SEQUENCE [LARGE SCALE GENOMIC DNA]</scope>
    <source>
        <strain evidence="3 4">R40</strain>
    </source>
</reference>
<gene>
    <name evidence="3" type="ORF">KC19_11G123300</name>
</gene>
<protein>
    <recommendedName>
        <fullName evidence="5">LisH domain-containing protein</fullName>
    </recommendedName>
</protein>
<feature type="coiled-coil region" evidence="1">
    <location>
        <begin position="307"/>
        <end position="341"/>
    </location>
</feature>
<evidence type="ECO:0008006" key="5">
    <source>
        <dbReference type="Google" id="ProtNLM"/>
    </source>
</evidence>
<evidence type="ECO:0000256" key="2">
    <source>
        <dbReference type="SAM" id="MobiDB-lite"/>
    </source>
</evidence>
<evidence type="ECO:0000313" key="3">
    <source>
        <dbReference type="EMBL" id="KAG0557360.1"/>
    </source>
</evidence>
<dbReference type="AlphaFoldDB" id="A0A8T0GE98"/>
<dbReference type="GO" id="GO:0005576">
    <property type="term" value="C:extracellular region"/>
    <property type="evidence" value="ECO:0007669"/>
    <property type="project" value="GOC"/>
</dbReference>